<dbReference type="eggNOG" id="COG4961">
    <property type="taxonomic scope" value="Bacteria"/>
</dbReference>
<feature type="domain" description="TadE-like" evidence="2">
    <location>
        <begin position="13"/>
        <end position="55"/>
    </location>
</feature>
<reference evidence="3 4" key="1">
    <citation type="journal article" date="2010" name="Stand. Genomic Sci.">
        <title>Complete genome sequence of Desulfarculus baarsii type strain (2st14).</title>
        <authorList>
            <person name="Sun H."/>
            <person name="Spring S."/>
            <person name="Lapidus A."/>
            <person name="Davenport K."/>
            <person name="Del Rio T.G."/>
            <person name="Tice H."/>
            <person name="Nolan M."/>
            <person name="Copeland A."/>
            <person name="Cheng J.F."/>
            <person name="Lucas S."/>
            <person name="Tapia R."/>
            <person name="Goodwin L."/>
            <person name="Pitluck S."/>
            <person name="Ivanova N."/>
            <person name="Pagani I."/>
            <person name="Mavromatis K."/>
            <person name="Ovchinnikova G."/>
            <person name="Pati A."/>
            <person name="Chen A."/>
            <person name="Palaniappan K."/>
            <person name="Hauser L."/>
            <person name="Chang Y.J."/>
            <person name="Jeffries C.D."/>
            <person name="Detter J.C."/>
            <person name="Han C."/>
            <person name="Rohde M."/>
            <person name="Brambilla E."/>
            <person name="Goker M."/>
            <person name="Woyke T."/>
            <person name="Bristow J."/>
            <person name="Eisen J.A."/>
            <person name="Markowitz V."/>
            <person name="Hugenholtz P."/>
            <person name="Kyrpides N.C."/>
            <person name="Klenk H.P."/>
            <person name="Land M."/>
        </authorList>
    </citation>
    <scope>NUCLEOTIDE SEQUENCE [LARGE SCALE GENOMIC DNA]</scope>
    <source>
        <strain evidence="4">ATCC 33931 / DSM 2075 / LMG 7858 / VKM B-1802 / 2st14</strain>
    </source>
</reference>
<keyword evidence="1" id="KW-1133">Transmembrane helix</keyword>
<protein>
    <submittedName>
        <fullName evidence="3">TadE family protein</fullName>
    </submittedName>
</protein>
<dbReference type="OrthoDB" id="6165442at2"/>
<dbReference type="Proteomes" id="UP000009047">
    <property type="component" value="Chromosome"/>
</dbReference>
<accession>E1QL91</accession>
<dbReference type="Pfam" id="PF07811">
    <property type="entry name" value="TadE"/>
    <property type="match status" value="1"/>
</dbReference>
<evidence type="ECO:0000313" key="3">
    <source>
        <dbReference type="EMBL" id="ADK85356.1"/>
    </source>
</evidence>
<dbReference type="HOGENOM" id="CLU_122851_0_0_7"/>
<keyword evidence="1" id="KW-0472">Membrane</keyword>
<dbReference type="AlphaFoldDB" id="E1QL91"/>
<evidence type="ECO:0000313" key="4">
    <source>
        <dbReference type="Proteomes" id="UP000009047"/>
    </source>
</evidence>
<gene>
    <name evidence="3" type="ordered locus">Deba_1991</name>
</gene>
<feature type="transmembrane region" description="Helical" evidence="1">
    <location>
        <begin position="20"/>
        <end position="41"/>
    </location>
</feature>
<dbReference type="STRING" id="644282.Deba_1991"/>
<keyword evidence="4" id="KW-1185">Reference proteome</keyword>
<organism evidence="3 4">
    <name type="scientific">Desulfarculus baarsii (strain ATCC 33931 / DSM 2075 / LMG 7858 / VKM B-1802 / 2st14)</name>
    <dbReference type="NCBI Taxonomy" id="644282"/>
    <lineage>
        <taxon>Bacteria</taxon>
        <taxon>Pseudomonadati</taxon>
        <taxon>Thermodesulfobacteriota</taxon>
        <taxon>Desulfarculia</taxon>
        <taxon>Desulfarculales</taxon>
        <taxon>Desulfarculaceae</taxon>
        <taxon>Desulfarculus</taxon>
    </lineage>
</organism>
<keyword evidence="1" id="KW-0812">Transmembrane</keyword>
<sequence length="138" mass="14639">MRPFRRLAADGRGSVAVEFALFLPVFLLVIFSIIELGAAWYQKQMLVNASREGARLGALFSTSGGLTAQEVQERVNQYLSDSGFPSQAVVQAVGVDGASGDPVTVNVSADYEFPVLSAFIGAVPGTISLSATTVMRHE</sequence>
<dbReference type="InterPro" id="IPR012495">
    <property type="entry name" value="TadE-like_dom"/>
</dbReference>
<dbReference type="KEGG" id="dbr:Deba_1991"/>
<evidence type="ECO:0000256" key="1">
    <source>
        <dbReference type="SAM" id="Phobius"/>
    </source>
</evidence>
<evidence type="ECO:0000259" key="2">
    <source>
        <dbReference type="Pfam" id="PF07811"/>
    </source>
</evidence>
<name>E1QL91_DESB2</name>
<dbReference type="EMBL" id="CP002085">
    <property type="protein sequence ID" value="ADK85356.1"/>
    <property type="molecule type" value="Genomic_DNA"/>
</dbReference>
<dbReference type="RefSeq" id="WP_013258797.1">
    <property type="nucleotide sequence ID" value="NC_014365.1"/>
</dbReference>
<proteinExistence type="predicted"/>